<evidence type="ECO:0000313" key="6">
    <source>
        <dbReference type="WBParaSite" id="HDID_0000058201-mRNA-1"/>
    </source>
</evidence>
<reference evidence="6" key="1">
    <citation type="submission" date="2017-02" db="UniProtKB">
        <authorList>
            <consortium name="WormBaseParasite"/>
        </authorList>
    </citation>
    <scope>IDENTIFICATION</scope>
</reference>
<evidence type="ECO:0000256" key="1">
    <source>
        <dbReference type="SAM" id="MobiDB-lite"/>
    </source>
</evidence>
<feature type="region of interest" description="Disordered" evidence="1">
    <location>
        <begin position="1"/>
        <end position="35"/>
    </location>
</feature>
<dbReference type="STRING" id="6216.A0A0R3S8S8"/>
<evidence type="ECO:0000313" key="3">
    <source>
        <dbReference type="EMBL" id="VUZ39005.1"/>
    </source>
</evidence>
<reference evidence="2 4" key="2">
    <citation type="submission" date="2018-11" db="EMBL/GenBank/DDBJ databases">
        <authorList>
            <consortium name="Pathogen Informatics"/>
        </authorList>
    </citation>
    <scope>NUCLEOTIDE SEQUENCE [LARGE SCALE GENOMIC DNA]</scope>
</reference>
<feature type="compositionally biased region" description="Low complexity" evidence="1">
    <location>
        <begin position="1"/>
        <end position="25"/>
    </location>
</feature>
<reference evidence="3 5" key="3">
    <citation type="submission" date="2019-07" db="EMBL/GenBank/DDBJ databases">
        <authorList>
            <person name="Jastrzebski P J."/>
            <person name="Paukszto L."/>
            <person name="Jastrzebski P J."/>
        </authorList>
    </citation>
    <scope>NUCLEOTIDE SEQUENCE [LARGE SCALE GENOMIC DNA]</scope>
    <source>
        <strain evidence="3 5">WMS-il1</strain>
    </source>
</reference>
<accession>A0A0R3S8S8</accession>
<dbReference type="GO" id="GO:0005634">
    <property type="term" value="C:nucleus"/>
    <property type="evidence" value="ECO:0007669"/>
    <property type="project" value="TreeGrafter"/>
</dbReference>
<dbReference type="PANTHER" id="PTHR13523:SF2">
    <property type="entry name" value="COILED-COIL-HELIX-COILED-COIL-HELIX DOMAIN CONTAINING 2, ISOFORM A-RELATED"/>
    <property type="match status" value="1"/>
</dbReference>
<protein>
    <submittedName>
        <fullName evidence="6">CHCH domain-containing protein</fullName>
    </submittedName>
</protein>
<dbReference type="Proteomes" id="UP000321570">
    <property type="component" value="Unassembled WGS sequence"/>
</dbReference>
<dbReference type="EMBL" id="UYSG01000078">
    <property type="protein sequence ID" value="VDL16825.1"/>
    <property type="molecule type" value="Genomic_DNA"/>
</dbReference>
<name>A0A0R3S8S8_HYMDI</name>
<dbReference type="Proteomes" id="UP000274504">
    <property type="component" value="Unassembled WGS sequence"/>
</dbReference>
<gene>
    <name evidence="2" type="ORF">HDID_LOCUS583</name>
    <name evidence="3" type="ORF">WMSIL1_LOCUS371</name>
</gene>
<dbReference type="WBParaSite" id="HDID_0000058201-mRNA-1">
    <property type="protein sequence ID" value="HDID_0000058201-mRNA-1"/>
    <property type="gene ID" value="HDID_0000058201"/>
</dbReference>
<dbReference type="GO" id="GO:0005739">
    <property type="term" value="C:mitochondrion"/>
    <property type="evidence" value="ECO:0007669"/>
    <property type="project" value="TreeGrafter"/>
</dbReference>
<evidence type="ECO:0000313" key="4">
    <source>
        <dbReference type="Proteomes" id="UP000274504"/>
    </source>
</evidence>
<dbReference type="OrthoDB" id="1106148at2759"/>
<organism evidence="6">
    <name type="scientific">Hymenolepis diminuta</name>
    <name type="common">Rat tapeworm</name>
    <dbReference type="NCBI Taxonomy" id="6216"/>
    <lineage>
        <taxon>Eukaryota</taxon>
        <taxon>Metazoa</taxon>
        <taxon>Spiralia</taxon>
        <taxon>Lophotrochozoa</taxon>
        <taxon>Platyhelminthes</taxon>
        <taxon>Cestoda</taxon>
        <taxon>Eucestoda</taxon>
        <taxon>Cyclophyllidea</taxon>
        <taxon>Hymenolepididae</taxon>
        <taxon>Hymenolepis</taxon>
    </lineage>
</organism>
<feature type="region of interest" description="Disordered" evidence="1">
    <location>
        <begin position="59"/>
        <end position="95"/>
    </location>
</feature>
<evidence type="ECO:0000313" key="5">
    <source>
        <dbReference type="Proteomes" id="UP000321570"/>
    </source>
</evidence>
<evidence type="ECO:0000313" key="2">
    <source>
        <dbReference type="EMBL" id="VDL16825.1"/>
    </source>
</evidence>
<dbReference type="EMBL" id="CABIJS010000011">
    <property type="protein sequence ID" value="VUZ39005.1"/>
    <property type="molecule type" value="Genomic_DNA"/>
</dbReference>
<dbReference type="GO" id="GO:0007005">
    <property type="term" value="P:mitochondrion organization"/>
    <property type="evidence" value="ECO:0007669"/>
    <property type="project" value="InterPro"/>
</dbReference>
<keyword evidence="5" id="KW-1185">Reference proteome</keyword>
<dbReference type="AlphaFoldDB" id="A0A0R3S8S8"/>
<sequence length="135" mass="14137">MGRRGSPSPSRRPAMPSRQMATRPVVAPPPPTVQQPSMLKQVAATAAGVAVGSAVGHAVGNALTSGGSGSNAVPEPAFAQQPAVSPPAQDQTQNWNPCQYQIDQLVSCSQLNSDITQCQSIANALRDCRRMYNLQ</sequence>
<dbReference type="InterPro" id="IPR055304">
    <property type="entry name" value="CHCHD2/10-like"/>
</dbReference>
<dbReference type="PANTHER" id="PTHR13523">
    <property type="entry name" value="COILED-COIL-HELIX-COILED-COIL-HELIX DOMAIN CONTAINING 2/NUR77"/>
    <property type="match status" value="1"/>
</dbReference>
<proteinExistence type="predicted"/>